<dbReference type="SUPFAM" id="SSF52833">
    <property type="entry name" value="Thioredoxin-like"/>
    <property type="match status" value="3"/>
</dbReference>
<reference evidence="9 10" key="1">
    <citation type="submission" date="2021-12" db="EMBL/GenBank/DDBJ databases">
        <title>Discovery of the Pendulisporaceae a myxobacterial family with distinct sporulation behavior and unique specialized metabolism.</title>
        <authorList>
            <person name="Garcia R."/>
            <person name="Popoff A."/>
            <person name="Bader C.D."/>
            <person name="Loehr J."/>
            <person name="Walesch S."/>
            <person name="Walt C."/>
            <person name="Boldt J."/>
            <person name="Bunk B."/>
            <person name="Haeckl F.J.F.P.J."/>
            <person name="Gunesch A.P."/>
            <person name="Birkelbach J."/>
            <person name="Nuebel U."/>
            <person name="Pietschmann T."/>
            <person name="Bach T."/>
            <person name="Mueller R."/>
        </authorList>
    </citation>
    <scope>NUCLEOTIDE SEQUENCE [LARGE SCALE GENOMIC DNA]</scope>
    <source>
        <strain evidence="9 10">MSr12523</strain>
    </source>
</reference>
<keyword evidence="2" id="KW-0732">Signal</keyword>
<feature type="domain" description="Thioredoxin" evidence="8">
    <location>
        <begin position="254"/>
        <end position="446"/>
    </location>
</feature>
<dbReference type="EMBL" id="CP089982">
    <property type="protein sequence ID" value="WXA95174.1"/>
    <property type="molecule type" value="Genomic_DNA"/>
</dbReference>
<dbReference type="InterPro" id="IPR036249">
    <property type="entry name" value="Thioredoxin-like_sf"/>
</dbReference>
<name>A0ABZ2K964_9BACT</name>
<evidence type="ECO:0000313" key="9">
    <source>
        <dbReference type="EMBL" id="WXA95174.1"/>
    </source>
</evidence>
<dbReference type="Gene3D" id="3.40.30.10">
    <property type="entry name" value="Glutaredoxin"/>
    <property type="match status" value="3"/>
</dbReference>
<dbReference type="PROSITE" id="PS51352">
    <property type="entry name" value="THIOREDOXIN_2"/>
    <property type="match status" value="3"/>
</dbReference>
<comment type="similarity">
    <text evidence="1">Belongs to the thioredoxin family. DsbA subfamily.</text>
</comment>
<dbReference type="PANTHER" id="PTHR13887">
    <property type="entry name" value="GLUTATHIONE S-TRANSFERASE KAPPA"/>
    <property type="match status" value="1"/>
</dbReference>
<gene>
    <name evidence="9" type="ORF">LZC95_53235</name>
</gene>
<keyword evidence="5" id="KW-0676">Redox-active center</keyword>
<sequence>MSKNTQEVRDVPGGVAIIGFFLSFLSGGALMWGYDAHRLQTLRGSESAGADTAPWSDSDSPIPVDSNDPMWGNRLAPVTIVEFSDFECPFCGRVEPALEQIKQNYGPDKVRIIWKHLPIPNHPHAQSAAEAAEGVFALKGSEAFWKFHDLAFRNQNALSPESYERWAQQSGVTDMAKYKAGLASHKWASKCAQDAALSQQLNVNATPAFFINGVAFSGAQPYDKFKAVIDQELGKAQAKIAAGVPKSEIYTRSSKEAKNAPPPPRAEAKDDGLWKVPIGKSPVLGSDKALVTIVAFSDFECVFCKRSEATMKQVRDAYGDKVRFVWKNQPIVSIHKHAEAAAQFALAARAEKGDQGFWDAHAKLFESAPKLEDEDFARMAKELGLSVERVQSAIKEHKYKKEIDADQELADEFAAASTPHYFVNGRRIVGAEPFDRFKGVIDEEIAKAGALLAKGTKPADLYDTLVKDGKGAPDLEKKTLPARINAPTKGNPNAKVTIVEVSDFQCPYCRRAEDTMKEVMKNYGDRVKLTWRHFPLAMHEDAGLAAQASLEAFKQKGSDGFWKMHDLLFAAQPTQNGFKREAMEKYAEQAGLDLAKFKAALDHQTHRAVVDEDVKAVSEAGINSTPGFIINGYFINGAEPYPKFRKVIDRALAESK</sequence>
<keyword evidence="3" id="KW-0560">Oxidoreductase</keyword>
<protein>
    <submittedName>
        <fullName evidence="9">Thioredoxin domain-containing protein</fullName>
    </submittedName>
</protein>
<dbReference type="Proteomes" id="UP001379533">
    <property type="component" value="Chromosome"/>
</dbReference>
<dbReference type="Pfam" id="PF13462">
    <property type="entry name" value="Thioredoxin_4"/>
    <property type="match status" value="3"/>
</dbReference>
<feature type="region of interest" description="Disordered" evidence="6">
    <location>
        <begin position="47"/>
        <end position="68"/>
    </location>
</feature>
<feature type="domain" description="Thioredoxin" evidence="8">
    <location>
        <begin position="42"/>
        <end position="234"/>
    </location>
</feature>
<keyword evidence="7" id="KW-0812">Transmembrane</keyword>
<keyword evidence="10" id="KW-1185">Reference proteome</keyword>
<feature type="region of interest" description="Disordered" evidence="6">
    <location>
        <begin position="252"/>
        <end position="271"/>
    </location>
</feature>
<proteinExistence type="inferred from homology"/>
<feature type="transmembrane region" description="Helical" evidence="7">
    <location>
        <begin position="12"/>
        <end position="34"/>
    </location>
</feature>
<dbReference type="RefSeq" id="WP_394845783.1">
    <property type="nucleotide sequence ID" value="NZ_CP089982.1"/>
</dbReference>
<keyword evidence="7" id="KW-1133">Transmembrane helix</keyword>
<evidence type="ECO:0000256" key="7">
    <source>
        <dbReference type="SAM" id="Phobius"/>
    </source>
</evidence>
<evidence type="ECO:0000256" key="3">
    <source>
        <dbReference type="ARBA" id="ARBA00023002"/>
    </source>
</evidence>
<keyword evidence="7" id="KW-0472">Membrane</keyword>
<feature type="domain" description="Thioredoxin" evidence="8">
    <location>
        <begin position="466"/>
        <end position="653"/>
    </location>
</feature>
<evidence type="ECO:0000259" key="8">
    <source>
        <dbReference type="PROSITE" id="PS51352"/>
    </source>
</evidence>
<evidence type="ECO:0000256" key="1">
    <source>
        <dbReference type="ARBA" id="ARBA00005791"/>
    </source>
</evidence>
<evidence type="ECO:0000256" key="5">
    <source>
        <dbReference type="ARBA" id="ARBA00023284"/>
    </source>
</evidence>
<dbReference type="InterPro" id="IPR013766">
    <property type="entry name" value="Thioredoxin_domain"/>
</dbReference>
<evidence type="ECO:0000256" key="6">
    <source>
        <dbReference type="SAM" id="MobiDB-lite"/>
    </source>
</evidence>
<keyword evidence="4" id="KW-1015">Disulfide bond</keyword>
<evidence type="ECO:0000256" key="4">
    <source>
        <dbReference type="ARBA" id="ARBA00023157"/>
    </source>
</evidence>
<dbReference type="InterPro" id="IPR012336">
    <property type="entry name" value="Thioredoxin-like_fold"/>
</dbReference>
<accession>A0ABZ2K964</accession>
<evidence type="ECO:0000256" key="2">
    <source>
        <dbReference type="ARBA" id="ARBA00022729"/>
    </source>
</evidence>
<organism evidence="9 10">
    <name type="scientific">Pendulispora brunnea</name>
    <dbReference type="NCBI Taxonomy" id="2905690"/>
    <lineage>
        <taxon>Bacteria</taxon>
        <taxon>Pseudomonadati</taxon>
        <taxon>Myxococcota</taxon>
        <taxon>Myxococcia</taxon>
        <taxon>Myxococcales</taxon>
        <taxon>Sorangiineae</taxon>
        <taxon>Pendulisporaceae</taxon>
        <taxon>Pendulispora</taxon>
    </lineage>
</organism>
<evidence type="ECO:0000313" key="10">
    <source>
        <dbReference type="Proteomes" id="UP001379533"/>
    </source>
</evidence>
<dbReference type="PANTHER" id="PTHR13887:SF14">
    <property type="entry name" value="DISULFIDE BOND FORMATION PROTEIN D"/>
    <property type="match status" value="1"/>
</dbReference>